<proteinExistence type="predicted"/>
<protein>
    <submittedName>
        <fullName evidence="1">Uncharacterized protein</fullName>
    </submittedName>
</protein>
<organism evidence="1 2">
    <name type="scientific">Phaeodactylibacter xiamenensis</name>
    <dbReference type="NCBI Taxonomy" id="1524460"/>
    <lineage>
        <taxon>Bacteria</taxon>
        <taxon>Pseudomonadati</taxon>
        <taxon>Bacteroidota</taxon>
        <taxon>Saprospiria</taxon>
        <taxon>Saprospirales</taxon>
        <taxon>Haliscomenobacteraceae</taxon>
        <taxon>Phaeodactylibacter</taxon>
    </lineage>
</organism>
<dbReference type="Proteomes" id="UP000029736">
    <property type="component" value="Unassembled WGS sequence"/>
</dbReference>
<sequence length="79" mass="9250">MADLLLGYRPAKYTKGQIGTERQKNGKLCYHRIKNTQRAKAFVRKYRVLYAAVYDRSLPFGSNMIDEYRPETGWRSGMN</sequence>
<comment type="caution">
    <text evidence="1">The sequence shown here is derived from an EMBL/GenBank/DDBJ whole genome shotgun (WGS) entry which is preliminary data.</text>
</comment>
<keyword evidence="2" id="KW-1185">Reference proteome</keyword>
<dbReference type="STRING" id="1524460.IX84_25305"/>
<dbReference type="RefSeq" id="WP_044226933.1">
    <property type="nucleotide sequence ID" value="NZ_JBKAGJ010000022.1"/>
</dbReference>
<evidence type="ECO:0000313" key="2">
    <source>
        <dbReference type="Proteomes" id="UP000029736"/>
    </source>
</evidence>
<dbReference type="AlphaFoldDB" id="A0A098S1D6"/>
<reference evidence="1 2" key="1">
    <citation type="journal article" date="2014" name="Int. J. Syst. Evol. Microbiol.">
        <title>Phaeodactylibacter xiamenensis gen. nov., sp. nov., a member of the family Saprospiraceae isolated from the marine alga Phaeodactylum tricornutum.</title>
        <authorList>
            <person name="Chen Z.Jr."/>
            <person name="Lei X."/>
            <person name="Lai Q."/>
            <person name="Li Y."/>
            <person name="Zhang B."/>
            <person name="Zhang J."/>
            <person name="Zhang H."/>
            <person name="Yang L."/>
            <person name="Zheng W."/>
            <person name="Tian Y."/>
            <person name="Yu Z."/>
            <person name="Xu H.Jr."/>
            <person name="Zheng T."/>
        </authorList>
    </citation>
    <scope>NUCLEOTIDE SEQUENCE [LARGE SCALE GENOMIC DNA]</scope>
    <source>
        <strain evidence="1 2">KD52</strain>
    </source>
</reference>
<name>A0A098S1D6_9BACT</name>
<gene>
    <name evidence="1" type="ORF">IX84_25305</name>
</gene>
<evidence type="ECO:0000313" key="1">
    <source>
        <dbReference type="EMBL" id="KGE85925.1"/>
    </source>
</evidence>
<dbReference type="EMBL" id="JPOS01000083">
    <property type="protein sequence ID" value="KGE85925.1"/>
    <property type="molecule type" value="Genomic_DNA"/>
</dbReference>
<accession>A0A098S1D6</accession>